<proteinExistence type="predicted"/>
<evidence type="ECO:0000259" key="3">
    <source>
        <dbReference type="PROSITE" id="PS50157"/>
    </source>
</evidence>
<keyword evidence="1" id="KW-0863">Zinc-finger</keyword>
<accession>A0A0N5BA13</accession>
<dbReference type="GO" id="GO:0008270">
    <property type="term" value="F:zinc ion binding"/>
    <property type="evidence" value="ECO:0007669"/>
    <property type="project" value="UniProtKB-KW"/>
</dbReference>
<feature type="compositionally biased region" description="Polar residues" evidence="2">
    <location>
        <begin position="108"/>
        <end position="117"/>
    </location>
</feature>
<feature type="domain" description="C2H2-type" evidence="3">
    <location>
        <begin position="37"/>
        <end position="66"/>
    </location>
</feature>
<organism evidence="4 5">
    <name type="scientific">Strongyloides papillosus</name>
    <name type="common">Intestinal threadworm</name>
    <dbReference type="NCBI Taxonomy" id="174720"/>
    <lineage>
        <taxon>Eukaryota</taxon>
        <taxon>Metazoa</taxon>
        <taxon>Ecdysozoa</taxon>
        <taxon>Nematoda</taxon>
        <taxon>Chromadorea</taxon>
        <taxon>Rhabditida</taxon>
        <taxon>Tylenchina</taxon>
        <taxon>Panagrolaimomorpha</taxon>
        <taxon>Strongyloidoidea</taxon>
        <taxon>Strongyloididae</taxon>
        <taxon>Strongyloides</taxon>
    </lineage>
</organism>
<dbReference type="SMART" id="SM00355">
    <property type="entry name" value="ZnF_C2H2"/>
    <property type="match status" value="4"/>
</dbReference>
<dbReference type="InterPro" id="IPR036236">
    <property type="entry name" value="Znf_C2H2_sf"/>
</dbReference>
<dbReference type="Gene3D" id="3.30.160.60">
    <property type="entry name" value="Classic Zinc Finger"/>
    <property type="match status" value="1"/>
</dbReference>
<keyword evidence="4" id="KW-1185">Reference proteome</keyword>
<dbReference type="Proteomes" id="UP000046392">
    <property type="component" value="Unplaced"/>
</dbReference>
<evidence type="ECO:0000313" key="5">
    <source>
        <dbReference type="WBParaSite" id="SPAL_0000288200.1"/>
    </source>
</evidence>
<dbReference type="PROSITE" id="PS50157">
    <property type="entry name" value="ZINC_FINGER_C2H2_2"/>
    <property type="match status" value="1"/>
</dbReference>
<dbReference type="InterPro" id="IPR013087">
    <property type="entry name" value="Znf_C2H2_type"/>
</dbReference>
<feature type="region of interest" description="Disordered" evidence="2">
    <location>
        <begin position="108"/>
        <end position="130"/>
    </location>
</feature>
<feature type="region of interest" description="Disordered" evidence="2">
    <location>
        <begin position="146"/>
        <end position="173"/>
    </location>
</feature>
<reference evidence="5" key="1">
    <citation type="submission" date="2017-02" db="UniProtKB">
        <authorList>
            <consortium name="WormBaseParasite"/>
        </authorList>
    </citation>
    <scope>IDENTIFICATION</scope>
</reference>
<evidence type="ECO:0000256" key="2">
    <source>
        <dbReference type="SAM" id="MobiDB-lite"/>
    </source>
</evidence>
<name>A0A0N5BA13_STREA</name>
<dbReference type="AlphaFoldDB" id="A0A0N5BA13"/>
<protein>
    <submittedName>
        <fullName evidence="5">C2H2-type domain-containing protein</fullName>
    </submittedName>
</protein>
<feature type="compositionally biased region" description="Basic and acidic residues" evidence="2">
    <location>
        <begin position="148"/>
        <end position="166"/>
    </location>
</feature>
<evidence type="ECO:0000313" key="4">
    <source>
        <dbReference type="Proteomes" id="UP000046392"/>
    </source>
</evidence>
<sequence>MSMRSDNSFYCFICNKIFTSDERRYHHFEKHINYNRFKCLECDSQFSTYDDLECHQECFQHFDFKKTTNLGIRKLITSLMELSLKIEASSDMDSVEFSVTVKSEKSITSDSESAISNDSEENTIDNGKAEDESLISNIKTEVVNVTTVEKDNDPNHENSNDSDRKSASNNIFNGNENLHKPVKMKYSEYLCLRSLDDKIFIEKEKIIDECLQCNRTFLGGKRKIQHVFKDHLMLNEFNVLECMYCLNQKGTSKKFFNISSVQEHYKSIHKFSNSGCPNNLAWNYNEEEQYIHVNGSDDLLLQYETQFDKCFVKHC</sequence>
<dbReference type="PROSITE" id="PS00028">
    <property type="entry name" value="ZINC_FINGER_C2H2_1"/>
    <property type="match status" value="2"/>
</dbReference>
<dbReference type="SUPFAM" id="SSF57667">
    <property type="entry name" value="beta-beta-alpha zinc fingers"/>
    <property type="match status" value="1"/>
</dbReference>
<keyword evidence="1" id="KW-0479">Metal-binding</keyword>
<dbReference type="WBParaSite" id="SPAL_0000288200.1">
    <property type="protein sequence ID" value="SPAL_0000288200.1"/>
    <property type="gene ID" value="SPAL_0000288200"/>
</dbReference>
<keyword evidence="1" id="KW-0862">Zinc</keyword>
<evidence type="ECO:0000256" key="1">
    <source>
        <dbReference type="PROSITE-ProRule" id="PRU00042"/>
    </source>
</evidence>